<keyword evidence="2" id="KW-0732">Signal</keyword>
<name>A0ABU1BQX5_9BURK</name>
<feature type="region of interest" description="Disordered" evidence="1">
    <location>
        <begin position="31"/>
        <end position="53"/>
    </location>
</feature>
<feature type="compositionally biased region" description="Gly residues" evidence="1">
    <location>
        <begin position="31"/>
        <end position="45"/>
    </location>
</feature>
<reference evidence="3 4" key="1">
    <citation type="submission" date="2023-08" db="EMBL/GenBank/DDBJ databases">
        <title>Oxalobacteraceae gen .nov., isolated from river sludge outside the plant.</title>
        <authorList>
            <person name="Zhao S.Y."/>
        </authorList>
    </citation>
    <scope>NUCLEOTIDE SEQUENCE [LARGE SCALE GENOMIC DNA]</scope>
    <source>
        <strain evidence="3 4">R-40</strain>
    </source>
</reference>
<keyword evidence="4" id="KW-1185">Reference proteome</keyword>
<evidence type="ECO:0000256" key="2">
    <source>
        <dbReference type="SAM" id="SignalP"/>
    </source>
</evidence>
<dbReference type="RefSeq" id="WP_338436327.1">
    <property type="nucleotide sequence ID" value="NZ_JAUYVH010000003.1"/>
</dbReference>
<evidence type="ECO:0000313" key="3">
    <source>
        <dbReference type="EMBL" id="MDQ9170406.1"/>
    </source>
</evidence>
<feature type="chain" id="PRO_5045370845" evidence="2">
    <location>
        <begin position="22"/>
        <end position="346"/>
    </location>
</feature>
<evidence type="ECO:0000313" key="4">
    <source>
        <dbReference type="Proteomes" id="UP001225596"/>
    </source>
</evidence>
<evidence type="ECO:0000256" key="1">
    <source>
        <dbReference type="SAM" id="MobiDB-lite"/>
    </source>
</evidence>
<protein>
    <submittedName>
        <fullName evidence="3">Uncharacterized protein</fullName>
    </submittedName>
</protein>
<organism evidence="3 4">
    <name type="scientific">Keguizhuia sedimenti</name>
    <dbReference type="NCBI Taxonomy" id="3064264"/>
    <lineage>
        <taxon>Bacteria</taxon>
        <taxon>Pseudomonadati</taxon>
        <taxon>Pseudomonadota</taxon>
        <taxon>Betaproteobacteria</taxon>
        <taxon>Burkholderiales</taxon>
        <taxon>Oxalobacteraceae</taxon>
        <taxon>Keguizhuia</taxon>
    </lineage>
</organism>
<dbReference type="Proteomes" id="UP001225596">
    <property type="component" value="Unassembled WGS sequence"/>
</dbReference>
<gene>
    <name evidence="3" type="ORF">Q8A64_08270</name>
</gene>
<sequence>MVFRKKLLLLLASAALLSACGGGGGGGKDPVVGGVGDGVSGGGGTPTEPGSGTVIPATDQKLNGYLQIGGNAVIYIPGDRELLYDEYAYNATYIEPFETGRMFTGEEVYTDIAAGLTEQERSNPALEIRPEVAAPAAPIASFGFRVVNEVQSEAGGIQTGAQTVVGRIAFDFVERSTTAAGSPERMTFIIDKVELGTNTAGRLITARALGDAQVYVSGVNAAGTAVNAAFPAAVNSVRVMPLSYVLDNYGDTSAQVLLIDLEQAFSQAGERLAALHNVRGDFDMHVTLSSLKMVRPEKIRTDPNDPDPAWPRRDLVGKTIEMTGHTPVAGAGVSGRVWVRGHVGQR</sequence>
<comment type="caution">
    <text evidence="3">The sequence shown here is derived from an EMBL/GenBank/DDBJ whole genome shotgun (WGS) entry which is preliminary data.</text>
</comment>
<proteinExistence type="predicted"/>
<dbReference type="EMBL" id="JAUYVH010000003">
    <property type="protein sequence ID" value="MDQ9170406.1"/>
    <property type="molecule type" value="Genomic_DNA"/>
</dbReference>
<accession>A0ABU1BQX5</accession>
<dbReference type="PROSITE" id="PS51257">
    <property type="entry name" value="PROKAR_LIPOPROTEIN"/>
    <property type="match status" value="1"/>
</dbReference>
<feature type="signal peptide" evidence="2">
    <location>
        <begin position="1"/>
        <end position="21"/>
    </location>
</feature>